<dbReference type="Gene3D" id="3.40.50.720">
    <property type="entry name" value="NAD(P)-binding Rossmann-like Domain"/>
    <property type="match status" value="1"/>
</dbReference>
<accession>A0A1G7LF11</accession>
<dbReference type="SUPFAM" id="SSF51735">
    <property type="entry name" value="NAD(P)-binding Rossmann-fold domains"/>
    <property type="match status" value="1"/>
</dbReference>
<dbReference type="PRINTS" id="PR00081">
    <property type="entry name" value="GDHRDH"/>
</dbReference>
<comment type="similarity">
    <text evidence="1 3">Belongs to the short-chain dehydrogenases/reductases (SDR) family.</text>
</comment>
<reference evidence="6 7" key="1">
    <citation type="submission" date="2016-10" db="EMBL/GenBank/DDBJ databases">
        <authorList>
            <person name="Varghese N."/>
            <person name="Submissions S."/>
        </authorList>
    </citation>
    <scope>NUCLEOTIDE SEQUENCE [LARGE SCALE GENOMIC DNA]</scope>
    <source>
        <strain evidence="6 7">S7-754</strain>
    </source>
</reference>
<gene>
    <name evidence="5" type="ORF">GQR91_06770</name>
    <name evidence="6" type="ORF">SAMN05216557_103469</name>
</gene>
<organism evidence="6 7">
    <name type="scientific">Sphingomonas carotinifaciens</name>
    <dbReference type="NCBI Taxonomy" id="1166323"/>
    <lineage>
        <taxon>Bacteria</taxon>
        <taxon>Pseudomonadati</taxon>
        <taxon>Pseudomonadota</taxon>
        <taxon>Alphaproteobacteria</taxon>
        <taxon>Sphingomonadales</taxon>
        <taxon>Sphingomonadaceae</taxon>
        <taxon>Sphingomonas</taxon>
    </lineage>
</organism>
<dbReference type="Pfam" id="PF00106">
    <property type="entry name" value="adh_short"/>
    <property type="match status" value="1"/>
</dbReference>
<dbReference type="PANTHER" id="PTHR43391:SF82">
    <property type="entry name" value="OXIDOREDUCTASE SADH-RELATED"/>
    <property type="match status" value="1"/>
</dbReference>
<feature type="domain" description="Ketoreductase" evidence="4">
    <location>
        <begin position="2"/>
        <end position="173"/>
    </location>
</feature>
<evidence type="ECO:0000313" key="5">
    <source>
        <dbReference type="EMBL" id="MWC43357.1"/>
    </source>
</evidence>
<keyword evidence="2" id="KW-0560">Oxidoreductase</keyword>
<dbReference type="InterPro" id="IPR057326">
    <property type="entry name" value="KR_dom"/>
</dbReference>
<dbReference type="InterPro" id="IPR036291">
    <property type="entry name" value="NAD(P)-bd_dom_sf"/>
</dbReference>
<dbReference type="Proteomes" id="UP000323502">
    <property type="component" value="Unassembled WGS sequence"/>
</dbReference>
<dbReference type="NCBIfam" id="NF006123">
    <property type="entry name" value="PRK08267.1"/>
    <property type="match status" value="1"/>
</dbReference>
<reference evidence="5 8" key="2">
    <citation type="submission" date="2019-12" db="EMBL/GenBank/DDBJ databases">
        <authorList>
            <person name="Zheng J."/>
        </authorList>
    </citation>
    <scope>NUCLEOTIDE SEQUENCE [LARGE SCALE GENOMIC DNA]</scope>
    <source>
        <strain evidence="5 8">DSM 27347</strain>
    </source>
</reference>
<proteinExistence type="inferred from homology"/>
<dbReference type="InterPro" id="IPR002347">
    <property type="entry name" value="SDR_fam"/>
</dbReference>
<evidence type="ECO:0000256" key="2">
    <source>
        <dbReference type="ARBA" id="ARBA00023002"/>
    </source>
</evidence>
<dbReference type="GO" id="GO:0016491">
    <property type="term" value="F:oxidoreductase activity"/>
    <property type="evidence" value="ECO:0007669"/>
    <property type="project" value="UniProtKB-KW"/>
</dbReference>
<keyword evidence="7" id="KW-1185">Reference proteome</keyword>
<protein>
    <submittedName>
        <fullName evidence="6">NADP-dependent 3-hydroxy acid dehydrogenase YdfG</fullName>
    </submittedName>
    <submittedName>
        <fullName evidence="5">SDR family oxidoreductase</fullName>
    </submittedName>
</protein>
<evidence type="ECO:0000313" key="8">
    <source>
        <dbReference type="Proteomes" id="UP000436801"/>
    </source>
</evidence>
<dbReference type="OrthoDB" id="9793825at2"/>
<dbReference type="PRINTS" id="PR00080">
    <property type="entry name" value="SDRFAMILY"/>
</dbReference>
<dbReference type="EMBL" id="FNBI01000003">
    <property type="protein sequence ID" value="SDF48055.1"/>
    <property type="molecule type" value="Genomic_DNA"/>
</dbReference>
<name>A0A1G7LF11_9SPHN</name>
<dbReference type="RefSeq" id="WP_112381845.1">
    <property type="nucleotide sequence ID" value="NZ_CP178397.1"/>
</dbReference>
<evidence type="ECO:0000313" key="6">
    <source>
        <dbReference type="EMBL" id="SDF48055.1"/>
    </source>
</evidence>
<sequence length="254" mass="26719">MQAIFVTGAASGIGRATATLFAKAGWRVGLADRNEAGLAEVAASLGGPHSTHVMDVRDVGAWESELASFMIAGGRLDVLFNNAGIAAGGPFGAIDIDALDRVIDINFRGLVYGARVAYPHLKATPGSCLLNTSSASGIYGSAGLATYSATKFAVRGLTEALDGEWAADGIKVRAIMPSFIDTPLLDAMVGKGTARERVRAQGLEFTPVETVAQAAWDAVHGDRVLTPVGRTARRMMFAARWMPGKLRRQMRGGR</sequence>
<evidence type="ECO:0000256" key="1">
    <source>
        <dbReference type="ARBA" id="ARBA00006484"/>
    </source>
</evidence>
<evidence type="ECO:0000259" key="4">
    <source>
        <dbReference type="SMART" id="SM00822"/>
    </source>
</evidence>
<dbReference type="Proteomes" id="UP000436801">
    <property type="component" value="Unassembled WGS sequence"/>
</dbReference>
<dbReference type="SMART" id="SM00822">
    <property type="entry name" value="PKS_KR"/>
    <property type="match status" value="1"/>
</dbReference>
<dbReference type="EMBL" id="WSUT01000005">
    <property type="protein sequence ID" value="MWC43357.1"/>
    <property type="molecule type" value="Genomic_DNA"/>
</dbReference>
<dbReference type="PANTHER" id="PTHR43391">
    <property type="entry name" value="RETINOL DEHYDROGENASE-RELATED"/>
    <property type="match status" value="1"/>
</dbReference>
<evidence type="ECO:0000256" key="3">
    <source>
        <dbReference type="RuleBase" id="RU000363"/>
    </source>
</evidence>
<dbReference type="AlphaFoldDB" id="A0A1G7LF11"/>
<evidence type="ECO:0000313" key="7">
    <source>
        <dbReference type="Proteomes" id="UP000323502"/>
    </source>
</evidence>